<feature type="domain" description="HTH merR-type" evidence="5">
    <location>
        <begin position="4"/>
        <end position="72"/>
    </location>
</feature>
<dbReference type="Pfam" id="PF13411">
    <property type="entry name" value="MerR_1"/>
    <property type="match status" value="1"/>
</dbReference>
<sequence>MKDYYKIGEISRLYGIGTDSLRYYEELGILKPRRDQNGYRLYSLKDIYKLNVIRDLRLLDFSMEQIKGYLDKQSLANTLKLLHQEQEILDRKMQELAERKAIIAGRIDSLSTAMSICPGSFSVKKLPARHCVQLNQYITRDEEMDFVIKKLHQKHESKIKDFGNQAIGAFFSMEDWRQGIANVYHSVFFILDDPVTDCDFLLPAGTYLSCCYQGSYQQNGLRIQEVLAYARKNDYTLLSQPFELYEIDNRDTALEEEFLTEIQIRIAVPDRI</sequence>
<dbReference type="SUPFAM" id="SSF55136">
    <property type="entry name" value="Probable bacterial effector-binding domain"/>
    <property type="match status" value="1"/>
</dbReference>
<reference evidence="6" key="2">
    <citation type="journal article" date="2021" name="PeerJ">
        <title>Extensive microbial diversity within the chicken gut microbiome revealed by metagenomics and culture.</title>
        <authorList>
            <person name="Gilroy R."/>
            <person name="Ravi A."/>
            <person name="Getino M."/>
            <person name="Pursley I."/>
            <person name="Horton D.L."/>
            <person name="Alikhan N.F."/>
            <person name="Baker D."/>
            <person name="Gharbi K."/>
            <person name="Hall N."/>
            <person name="Watson M."/>
            <person name="Adriaenssens E.M."/>
            <person name="Foster-Nyarko E."/>
            <person name="Jarju S."/>
            <person name="Secka A."/>
            <person name="Antonio M."/>
            <person name="Oren A."/>
            <person name="Chaudhuri R.R."/>
            <person name="La Ragione R."/>
            <person name="Hildebrand F."/>
            <person name="Pallen M.J."/>
        </authorList>
    </citation>
    <scope>NUCLEOTIDE SEQUENCE</scope>
    <source>
        <strain evidence="6">CHK123-3438</strain>
    </source>
</reference>
<dbReference type="InterPro" id="IPR029442">
    <property type="entry name" value="GyrI-like"/>
</dbReference>
<proteinExistence type="predicted"/>
<dbReference type="Pfam" id="PF06445">
    <property type="entry name" value="GyrI-like"/>
    <property type="match status" value="1"/>
</dbReference>
<comment type="caution">
    <text evidence="6">The sequence shown here is derived from an EMBL/GenBank/DDBJ whole genome shotgun (WGS) entry which is preliminary data.</text>
</comment>
<evidence type="ECO:0000256" key="4">
    <source>
        <dbReference type="ARBA" id="ARBA00023163"/>
    </source>
</evidence>
<dbReference type="GO" id="GO:0003677">
    <property type="term" value="F:DNA binding"/>
    <property type="evidence" value="ECO:0007669"/>
    <property type="project" value="UniProtKB-KW"/>
</dbReference>
<keyword evidence="1" id="KW-0678">Repressor</keyword>
<evidence type="ECO:0000259" key="5">
    <source>
        <dbReference type="PROSITE" id="PS50937"/>
    </source>
</evidence>
<keyword evidence="2" id="KW-0805">Transcription regulation</keyword>
<dbReference type="InterPro" id="IPR047057">
    <property type="entry name" value="MerR_fam"/>
</dbReference>
<dbReference type="InterPro" id="IPR000551">
    <property type="entry name" value="MerR-type_HTH_dom"/>
</dbReference>
<keyword evidence="3" id="KW-0238">DNA-binding</keyword>
<evidence type="ECO:0000313" key="6">
    <source>
        <dbReference type="EMBL" id="HIT43207.1"/>
    </source>
</evidence>
<dbReference type="EMBL" id="DVKS01000232">
    <property type="protein sequence ID" value="HIT43207.1"/>
    <property type="molecule type" value="Genomic_DNA"/>
</dbReference>
<dbReference type="SUPFAM" id="SSF46955">
    <property type="entry name" value="Putative DNA-binding domain"/>
    <property type="match status" value="1"/>
</dbReference>
<name>A0A9D1GMH1_9FIRM</name>
<dbReference type="SMART" id="SM00422">
    <property type="entry name" value="HTH_MERR"/>
    <property type="match status" value="1"/>
</dbReference>
<dbReference type="Gene3D" id="1.10.1660.10">
    <property type="match status" value="1"/>
</dbReference>
<protein>
    <submittedName>
        <fullName evidence="6">MerR family transcriptional regulator</fullName>
    </submittedName>
</protein>
<evidence type="ECO:0000256" key="1">
    <source>
        <dbReference type="ARBA" id="ARBA00022491"/>
    </source>
</evidence>
<dbReference type="AlphaFoldDB" id="A0A9D1GMH1"/>
<accession>A0A9D1GMH1</accession>
<dbReference type="CDD" id="cd00592">
    <property type="entry name" value="HTH_MerR-like"/>
    <property type="match status" value="1"/>
</dbReference>
<dbReference type="GO" id="GO:0003700">
    <property type="term" value="F:DNA-binding transcription factor activity"/>
    <property type="evidence" value="ECO:0007669"/>
    <property type="project" value="InterPro"/>
</dbReference>
<dbReference type="PANTHER" id="PTHR30204">
    <property type="entry name" value="REDOX-CYCLING DRUG-SENSING TRANSCRIPTIONAL ACTIVATOR SOXR"/>
    <property type="match status" value="1"/>
</dbReference>
<reference evidence="6" key="1">
    <citation type="submission" date="2020-10" db="EMBL/GenBank/DDBJ databases">
        <authorList>
            <person name="Gilroy R."/>
        </authorList>
    </citation>
    <scope>NUCLEOTIDE SEQUENCE</scope>
    <source>
        <strain evidence="6">CHK123-3438</strain>
    </source>
</reference>
<gene>
    <name evidence="6" type="ORF">IAB60_14115</name>
</gene>
<dbReference type="InterPro" id="IPR011256">
    <property type="entry name" value="Reg_factor_effector_dom_sf"/>
</dbReference>
<dbReference type="PANTHER" id="PTHR30204:SF69">
    <property type="entry name" value="MERR-FAMILY TRANSCRIPTIONAL REGULATOR"/>
    <property type="match status" value="1"/>
</dbReference>
<dbReference type="PROSITE" id="PS50937">
    <property type="entry name" value="HTH_MERR_2"/>
    <property type="match status" value="1"/>
</dbReference>
<evidence type="ECO:0000256" key="2">
    <source>
        <dbReference type="ARBA" id="ARBA00023015"/>
    </source>
</evidence>
<dbReference type="InterPro" id="IPR009061">
    <property type="entry name" value="DNA-bd_dom_put_sf"/>
</dbReference>
<keyword evidence="4" id="KW-0804">Transcription</keyword>
<dbReference type="Gene3D" id="3.20.80.10">
    <property type="entry name" value="Regulatory factor, effector binding domain"/>
    <property type="match status" value="1"/>
</dbReference>
<evidence type="ECO:0000256" key="3">
    <source>
        <dbReference type="ARBA" id="ARBA00023125"/>
    </source>
</evidence>
<dbReference type="Proteomes" id="UP000886860">
    <property type="component" value="Unassembled WGS sequence"/>
</dbReference>
<organism evidence="6 7">
    <name type="scientific">Candidatus Caccovicinus merdipullorum</name>
    <dbReference type="NCBI Taxonomy" id="2840724"/>
    <lineage>
        <taxon>Bacteria</taxon>
        <taxon>Bacillati</taxon>
        <taxon>Bacillota</taxon>
        <taxon>Clostridia</taxon>
        <taxon>Eubacteriales</taxon>
        <taxon>Candidatus Caccovicinus</taxon>
    </lineage>
</organism>
<evidence type="ECO:0000313" key="7">
    <source>
        <dbReference type="Proteomes" id="UP000886860"/>
    </source>
</evidence>